<dbReference type="Pfam" id="PF25231">
    <property type="entry name" value="DUF7847"/>
    <property type="match status" value="1"/>
</dbReference>
<keyword evidence="1" id="KW-0472">Membrane</keyword>
<evidence type="ECO:0000313" key="4">
    <source>
        <dbReference type="Proteomes" id="UP000195913"/>
    </source>
</evidence>
<dbReference type="InterPro" id="IPR057169">
    <property type="entry name" value="DUF7847"/>
</dbReference>
<sequence>MLDGAFQAIRRNAGSTLGLSVIVQLFVGTISALVAIPLFSAIADPSFVESAEPDFTALTGSLVTMVGGSLAAGLLSVFLLLIVQGAITIPVLRATLNRKTRFGQALRILRPSIGRILLVALLFLIAGIAALALCAGIVAVVAFNASTAATFTTAAIVLVVAIPTAIWVSIKLTFTVHALVAEDLRPLAAMARSFSLVKSSWWRCLGILLLTGIIVGIIASLITSPLSMIAGMLGGFLAPDDPAAAVGLLVKISFVTTILTAIATGLGFAYECSVTTLLYTDLRIRRHGFDMTLLREFDSGVDAPIPGLPSVATSGYNPGYPAGN</sequence>
<feature type="transmembrane region" description="Helical" evidence="1">
    <location>
        <begin position="201"/>
        <end position="223"/>
    </location>
</feature>
<protein>
    <submittedName>
        <fullName evidence="3">Putative integral membrane protein</fullName>
    </submittedName>
</protein>
<feature type="transmembrane region" description="Helical" evidence="1">
    <location>
        <begin position="21"/>
        <end position="42"/>
    </location>
</feature>
<evidence type="ECO:0000256" key="1">
    <source>
        <dbReference type="SAM" id="Phobius"/>
    </source>
</evidence>
<keyword evidence="1" id="KW-0812">Transmembrane</keyword>
<organism evidence="3 4">
    <name type="scientific">Arthrobacter rhombi</name>
    <dbReference type="NCBI Taxonomy" id="71253"/>
    <lineage>
        <taxon>Bacteria</taxon>
        <taxon>Bacillati</taxon>
        <taxon>Actinomycetota</taxon>
        <taxon>Actinomycetes</taxon>
        <taxon>Micrococcales</taxon>
        <taxon>Micrococcaceae</taxon>
        <taxon>Arthrobacter</taxon>
    </lineage>
</organism>
<gene>
    <name evidence="3" type="ORF">FM101_11680</name>
</gene>
<keyword evidence="1" id="KW-1133">Transmembrane helix</keyword>
<dbReference type="EMBL" id="FUHW01000038">
    <property type="protein sequence ID" value="SJM69287.1"/>
    <property type="molecule type" value="Genomic_DNA"/>
</dbReference>
<feature type="transmembrane region" description="Helical" evidence="1">
    <location>
        <begin position="155"/>
        <end position="180"/>
    </location>
</feature>
<dbReference type="AlphaFoldDB" id="A0A1R4GM54"/>
<accession>A0A1R4GM54</accession>
<feature type="transmembrane region" description="Helical" evidence="1">
    <location>
        <begin position="113"/>
        <end position="143"/>
    </location>
</feature>
<name>A0A1R4GM54_9MICC</name>
<evidence type="ECO:0000259" key="2">
    <source>
        <dbReference type="Pfam" id="PF25231"/>
    </source>
</evidence>
<proteinExistence type="predicted"/>
<reference evidence="3 4" key="1">
    <citation type="submission" date="2017-02" db="EMBL/GenBank/DDBJ databases">
        <authorList>
            <person name="Peterson S.W."/>
        </authorList>
    </citation>
    <scope>NUCLEOTIDE SEQUENCE [LARGE SCALE GENOMIC DNA]</scope>
    <source>
        <strain evidence="3 4">B Ar 00.02</strain>
    </source>
</reference>
<feature type="transmembrane region" description="Helical" evidence="1">
    <location>
        <begin position="62"/>
        <end position="92"/>
    </location>
</feature>
<evidence type="ECO:0000313" key="3">
    <source>
        <dbReference type="EMBL" id="SJM69287.1"/>
    </source>
</evidence>
<keyword evidence="4" id="KW-1185">Reference proteome</keyword>
<dbReference type="Proteomes" id="UP000195913">
    <property type="component" value="Unassembled WGS sequence"/>
</dbReference>
<feature type="domain" description="DUF7847" evidence="2">
    <location>
        <begin position="8"/>
        <end position="270"/>
    </location>
</feature>
<feature type="transmembrane region" description="Helical" evidence="1">
    <location>
        <begin position="243"/>
        <end position="270"/>
    </location>
</feature>